<organism evidence="1 2">
    <name type="scientific">Aspergillus udagawae</name>
    <dbReference type="NCBI Taxonomy" id="91492"/>
    <lineage>
        <taxon>Eukaryota</taxon>
        <taxon>Fungi</taxon>
        <taxon>Dikarya</taxon>
        <taxon>Ascomycota</taxon>
        <taxon>Pezizomycotina</taxon>
        <taxon>Eurotiomycetes</taxon>
        <taxon>Eurotiomycetidae</taxon>
        <taxon>Eurotiales</taxon>
        <taxon>Aspergillaceae</taxon>
        <taxon>Aspergillus</taxon>
        <taxon>Aspergillus subgen. Fumigati</taxon>
    </lineage>
</organism>
<evidence type="ECO:0000313" key="1">
    <source>
        <dbReference type="EMBL" id="GIC91571.1"/>
    </source>
</evidence>
<dbReference type="AlphaFoldDB" id="A0A8E0V2J5"/>
<reference evidence="1" key="2">
    <citation type="submission" date="2021-01" db="EMBL/GenBank/DDBJ databases">
        <title>Pan-genome distribution and transcriptional activeness of fungal secondary metabolism genes in Aspergillus section Fumigati.</title>
        <authorList>
            <person name="Takahashi H."/>
            <person name="Umemura M."/>
            <person name="Ninomiya A."/>
            <person name="Kusuya Y."/>
            <person name="Urayama S."/>
            <person name="Shimizu M."/>
            <person name="Watanabe A."/>
            <person name="Kamei K."/>
            <person name="Yaguchi T."/>
            <person name="Hagiwara D."/>
        </authorList>
    </citation>
    <scope>NUCLEOTIDE SEQUENCE</scope>
    <source>
        <strain evidence="1">IFM 46973</strain>
    </source>
</reference>
<dbReference type="Proteomes" id="UP000036893">
    <property type="component" value="Unassembled WGS sequence"/>
</dbReference>
<gene>
    <name evidence="1" type="ORF">Aud_008016</name>
</gene>
<protein>
    <submittedName>
        <fullName evidence="1">Uncharacterized protein</fullName>
    </submittedName>
</protein>
<comment type="caution">
    <text evidence="1">The sequence shown here is derived from an EMBL/GenBank/DDBJ whole genome shotgun (WGS) entry which is preliminary data.</text>
</comment>
<name>A0A8E0V2J5_9EURO</name>
<proteinExistence type="predicted"/>
<evidence type="ECO:0000313" key="2">
    <source>
        <dbReference type="Proteomes" id="UP000036893"/>
    </source>
</evidence>
<reference evidence="1" key="1">
    <citation type="journal article" date="2015" name="Genome Announc.">
        <title>Draft Genome Sequence of the Pathogenic Filamentous Fungus Aspergillus udagawae Strain IFM 46973T.</title>
        <authorList>
            <person name="Kusuya Y."/>
            <person name="Takahashi-Nakaguchi A."/>
            <person name="Takahashi H."/>
            <person name="Yaguchi T."/>
        </authorList>
    </citation>
    <scope>NUCLEOTIDE SEQUENCE</scope>
    <source>
        <strain evidence="1">IFM 46973</strain>
    </source>
</reference>
<dbReference type="RefSeq" id="XP_043148837.1">
    <property type="nucleotide sequence ID" value="XM_043292902.1"/>
</dbReference>
<dbReference type="EMBL" id="BBXM02000006">
    <property type="protein sequence ID" value="GIC91571.1"/>
    <property type="molecule type" value="Genomic_DNA"/>
</dbReference>
<accession>A0A8E0V2J5</accession>
<dbReference type="GeneID" id="66995493"/>
<sequence>MKGPGIVLCDGNIWSWIPWSSAALVKDGLPLSKIDKQTGKVLEGVPIELSEISEEEYEDDLEAWWSQTLGTYMFENPGDYSNMCTNLARPDRIVLGCAVAGHDSVERNDYTPTGHGFVTFMCPPILRGSKTEPRRDAWFEGGPSTLL</sequence>